<dbReference type="InterPro" id="IPR053150">
    <property type="entry name" value="Teicoplanin_resist-assoc"/>
</dbReference>
<keyword evidence="1" id="KW-0812">Transmembrane</keyword>
<name>A0A918ARJ1_9PSEU</name>
<accession>A0A918ARJ1</accession>
<sequence>MWDDVGYAGVGIESWYVLVPALALWGAVLVARAVRGRPGWTGRHWVLRAAVGAYAAGVVHFTLFPIDVQRGPHANQAAWYEQVNWFPLLTADVPSFVLNVVMLVPFGVLLPLVSSAAASAGRVAVLSLAVSASIEAAQLLIYVVARSGRSVDINDLLANTLGAVLGYLLIKSLPALRRTALPGSAASRAWPC</sequence>
<gene>
    <name evidence="3" type="ORF">GCM10010185_53960</name>
</gene>
<dbReference type="PANTHER" id="PTHR36834:SF1">
    <property type="entry name" value="INTEGRAL MEMBRANE PROTEIN"/>
    <property type="match status" value="1"/>
</dbReference>
<reference evidence="3" key="2">
    <citation type="submission" date="2020-09" db="EMBL/GenBank/DDBJ databases">
        <authorList>
            <person name="Sun Q."/>
            <person name="Ohkuma M."/>
        </authorList>
    </citation>
    <scope>NUCLEOTIDE SEQUENCE</scope>
    <source>
        <strain evidence="3">JCM 3313</strain>
    </source>
</reference>
<dbReference type="EMBL" id="BMRG01000014">
    <property type="protein sequence ID" value="GGP73751.1"/>
    <property type="molecule type" value="Genomic_DNA"/>
</dbReference>
<keyword evidence="1" id="KW-0472">Membrane</keyword>
<dbReference type="Proteomes" id="UP000639606">
    <property type="component" value="Unassembled WGS sequence"/>
</dbReference>
<dbReference type="RefSeq" id="WP_189226123.1">
    <property type="nucleotide sequence ID" value="NZ_BMRG01000014.1"/>
</dbReference>
<dbReference type="AlphaFoldDB" id="A0A918ARJ1"/>
<dbReference type="Pfam" id="PF04892">
    <property type="entry name" value="VanZ"/>
    <property type="match status" value="1"/>
</dbReference>
<keyword evidence="1" id="KW-1133">Transmembrane helix</keyword>
<feature type="transmembrane region" description="Helical" evidence="1">
    <location>
        <begin position="125"/>
        <end position="145"/>
    </location>
</feature>
<reference evidence="3" key="1">
    <citation type="journal article" date="2014" name="Int. J. Syst. Evol. Microbiol.">
        <title>Complete genome sequence of Corynebacterium casei LMG S-19264T (=DSM 44701T), isolated from a smear-ripened cheese.</title>
        <authorList>
            <consortium name="US DOE Joint Genome Institute (JGI-PGF)"/>
            <person name="Walter F."/>
            <person name="Albersmeier A."/>
            <person name="Kalinowski J."/>
            <person name="Ruckert C."/>
        </authorList>
    </citation>
    <scope>NUCLEOTIDE SEQUENCE</scope>
    <source>
        <strain evidence="3">JCM 3313</strain>
    </source>
</reference>
<evidence type="ECO:0000259" key="2">
    <source>
        <dbReference type="Pfam" id="PF04892"/>
    </source>
</evidence>
<organism evidence="3 4">
    <name type="scientific">Saccharothrix coeruleofusca</name>
    <dbReference type="NCBI Taxonomy" id="33919"/>
    <lineage>
        <taxon>Bacteria</taxon>
        <taxon>Bacillati</taxon>
        <taxon>Actinomycetota</taxon>
        <taxon>Actinomycetes</taxon>
        <taxon>Pseudonocardiales</taxon>
        <taxon>Pseudonocardiaceae</taxon>
        <taxon>Saccharothrix</taxon>
    </lineage>
</organism>
<evidence type="ECO:0000313" key="4">
    <source>
        <dbReference type="Proteomes" id="UP000639606"/>
    </source>
</evidence>
<feature type="domain" description="VanZ-like" evidence="2">
    <location>
        <begin position="53"/>
        <end position="171"/>
    </location>
</feature>
<feature type="transmembrane region" description="Helical" evidence="1">
    <location>
        <begin position="93"/>
        <end position="113"/>
    </location>
</feature>
<protein>
    <recommendedName>
        <fullName evidence="2">VanZ-like domain-containing protein</fullName>
    </recommendedName>
</protein>
<proteinExistence type="predicted"/>
<dbReference type="PANTHER" id="PTHR36834">
    <property type="entry name" value="MEMBRANE PROTEIN-RELATED"/>
    <property type="match status" value="1"/>
</dbReference>
<feature type="transmembrane region" description="Helical" evidence="1">
    <location>
        <begin position="46"/>
        <end position="66"/>
    </location>
</feature>
<keyword evidence="4" id="KW-1185">Reference proteome</keyword>
<evidence type="ECO:0000256" key="1">
    <source>
        <dbReference type="SAM" id="Phobius"/>
    </source>
</evidence>
<feature type="transmembrane region" description="Helical" evidence="1">
    <location>
        <begin position="15"/>
        <end position="34"/>
    </location>
</feature>
<evidence type="ECO:0000313" key="3">
    <source>
        <dbReference type="EMBL" id="GGP73751.1"/>
    </source>
</evidence>
<dbReference type="InterPro" id="IPR006976">
    <property type="entry name" value="VanZ-like"/>
</dbReference>
<comment type="caution">
    <text evidence="3">The sequence shown here is derived from an EMBL/GenBank/DDBJ whole genome shotgun (WGS) entry which is preliminary data.</text>
</comment>